<gene>
    <name evidence="1" type="ORF">EIZ48_23315</name>
</gene>
<reference evidence="1 2" key="1">
    <citation type="journal article" date="2017" name="Int. J. Syst. Evol. Microbiol.">
        <title>Photobacterium alginatilyticum sp. nov., a marine bacterium isolated from bottom seawater.</title>
        <authorList>
            <person name="Wang X."/>
            <person name="Wang Y."/>
            <person name="Yang X."/>
            <person name="Sun H."/>
            <person name="Li B."/>
            <person name="Zhang X.H."/>
        </authorList>
    </citation>
    <scope>NUCLEOTIDE SEQUENCE [LARGE SCALE GENOMIC DNA]</scope>
    <source>
        <strain evidence="1 2">P03D4</strain>
    </source>
</reference>
<comment type="caution">
    <text evidence="1">The sequence shown here is derived from an EMBL/GenBank/DDBJ whole genome shotgun (WGS) entry which is preliminary data.</text>
</comment>
<evidence type="ECO:0008006" key="3">
    <source>
        <dbReference type="Google" id="ProtNLM"/>
    </source>
</evidence>
<evidence type="ECO:0000313" key="2">
    <source>
        <dbReference type="Proteomes" id="UP000738517"/>
    </source>
</evidence>
<sequence>MIGLITTLVSGGIGLFRQRQDRRAKEQERKDRISEAKTTSTIRRIEQGDTNAAKLDELSIAQRGWKDEYLLVITTVPLVLSFVPDYAQYVALGFEALNTIPEYYWYGLGMVYIDTFGFRRMVRVAVERWIEQRFGSG</sequence>
<evidence type="ECO:0000313" key="1">
    <source>
        <dbReference type="EMBL" id="NBI55452.1"/>
    </source>
</evidence>
<dbReference type="EMBL" id="RSEJ01000031">
    <property type="protein sequence ID" value="NBI55452.1"/>
    <property type="molecule type" value="Genomic_DNA"/>
</dbReference>
<keyword evidence="2" id="KW-1185">Reference proteome</keyword>
<protein>
    <recommendedName>
        <fullName evidence="3">TMhelix containing protein</fullName>
    </recommendedName>
</protein>
<name>A0ABW9YNJ9_9GAMM</name>
<accession>A0ABW9YNJ9</accession>
<dbReference type="Proteomes" id="UP000738517">
    <property type="component" value="Unassembled WGS sequence"/>
</dbReference>
<organism evidence="1 2">
    <name type="scientific">Photobacterium alginatilyticum</name>
    <dbReference type="NCBI Taxonomy" id="1775171"/>
    <lineage>
        <taxon>Bacteria</taxon>
        <taxon>Pseudomonadati</taxon>
        <taxon>Pseudomonadota</taxon>
        <taxon>Gammaproteobacteria</taxon>
        <taxon>Vibrionales</taxon>
        <taxon>Vibrionaceae</taxon>
        <taxon>Photobacterium</taxon>
    </lineage>
</organism>
<proteinExistence type="predicted"/>
<dbReference type="RefSeq" id="WP_160657044.1">
    <property type="nucleotide sequence ID" value="NZ_RSEJ01000031.1"/>
</dbReference>